<dbReference type="Proteomes" id="UP000033457">
    <property type="component" value="Chromosome"/>
</dbReference>
<keyword evidence="4" id="KW-1185">Reference proteome</keyword>
<dbReference type="KEGG" id="cku:UL82_02720"/>
<dbReference type="EMBL" id="LR134377">
    <property type="protein sequence ID" value="VEH04538.1"/>
    <property type="molecule type" value="Genomic_DNA"/>
</dbReference>
<reference evidence="2 4" key="1">
    <citation type="journal article" date="2015" name="Genome Announc.">
        <title>Complete Genome Sequence of Corynebacterium kutscheri DSM 20755, a Corynebacterial Type Strain with Remarkably Low G+C Content of Chromosomal DNA.</title>
        <authorList>
            <person name="Ruckert C."/>
            <person name="Albersmeier A."/>
            <person name="Winkler A."/>
            <person name="Tauch A."/>
        </authorList>
    </citation>
    <scope>NUCLEOTIDE SEQUENCE [LARGE SCALE GENOMIC DNA]</scope>
    <source>
        <strain evidence="2 4">DSM 20755</strain>
    </source>
</reference>
<feature type="compositionally biased region" description="Basic residues" evidence="1">
    <location>
        <begin position="129"/>
        <end position="138"/>
    </location>
</feature>
<dbReference type="Proteomes" id="UP000271380">
    <property type="component" value="Chromosome"/>
</dbReference>
<feature type="compositionally biased region" description="Low complexity" evidence="1">
    <location>
        <begin position="107"/>
        <end position="120"/>
    </location>
</feature>
<sequence length="138" mass="15684">MPRMRRANEEKQKQQPPAEPTSRCTHPNCGSNTTRRRNDRAHTRDVTAFHSYVTGTANLNDIANTMNISRRTLDRRFAKLLAHRRPQHPRSPPHLRPNLHLATPTHPQVSSSSPPASTMSLLDTGPTRNHPRLHTITQ</sequence>
<dbReference type="HOGENOM" id="CLU_1851780_0_0_11"/>
<accession>A0A0F6R117</accession>
<feature type="compositionally biased region" description="Basic residues" evidence="1">
    <location>
        <begin position="83"/>
        <end position="93"/>
    </location>
</feature>
<dbReference type="AlphaFoldDB" id="A0A0F6R117"/>
<protein>
    <submittedName>
        <fullName evidence="3">Transposase for insertion sequence element</fullName>
    </submittedName>
</protein>
<evidence type="ECO:0000256" key="1">
    <source>
        <dbReference type="SAM" id="MobiDB-lite"/>
    </source>
</evidence>
<organism evidence="2 4">
    <name type="scientific">Corynebacterium kutscheri</name>
    <dbReference type="NCBI Taxonomy" id="35755"/>
    <lineage>
        <taxon>Bacteria</taxon>
        <taxon>Bacillati</taxon>
        <taxon>Actinomycetota</taxon>
        <taxon>Actinomycetes</taxon>
        <taxon>Mycobacteriales</taxon>
        <taxon>Corynebacteriaceae</taxon>
        <taxon>Corynebacterium</taxon>
    </lineage>
</organism>
<feature type="compositionally biased region" description="Basic and acidic residues" evidence="1">
    <location>
        <begin position="1"/>
        <end position="13"/>
    </location>
</feature>
<evidence type="ECO:0000313" key="2">
    <source>
        <dbReference type="EMBL" id="AKE40768.1"/>
    </source>
</evidence>
<feature type="region of interest" description="Disordered" evidence="1">
    <location>
        <begin position="83"/>
        <end position="138"/>
    </location>
</feature>
<evidence type="ECO:0000313" key="4">
    <source>
        <dbReference type="Proteomes" id="UP000033457"/>
    </source>
</evidence>
<reference evidence="3 5" key="2">
    <citation type="submission" date="2018-12" db="EMBL/GenBank/DDBJ databases">
        <authorList>
            <consortium name="Pathogen Informatics"/>
        </authorList>
    </citation>
    <scope>NUCLEOTIDE SEQUENCE [LARGE SCALE GENOMIC DNA]</scope>
    <source>
        <strain evidence="3 5">NCTC949</strain>
    </source>
</reference>
<evidence type="ECO:0000313" key="5">
    <source>
        <dbReference type="Proteomes" id="UP000271380"/>
    </source>
</evidence>
<feature type="region of interest" description="Disordered" evidence="1">
    <location>
        <begin position="1"/>
        <end position="44"/>
    </location>
</feature>
<evidence type="ECO:0000313" key="3">
    <source>
        <dbReference type="EMBL" id="VEH04538.1"/>
    </source>
</evidence>
<proteinExistence type="predicted"/>
<gene>
    <name evidence="3" type="ORF">NCTC949_00147</name>
    <name evidence="2" type="ORF">UL82_02720</name>
</gene>
<name>A0A0F6R117_9CORY</name>
<dbReference type="EMBL" id="CP011312">
    <property type="protein sequence ID" value="AKE40768.1"/>
    <property type="molecule type" value="Genomic_DNA"/>
</dbReference>
<dbReference type="STRING" id="35755.UL82_02720"/>
<feature type="compositionally biased region" description="Polar residues" evidence="1">
    <location>
        <begin position="22"/>
        <end position="33"/>
    </location>
</feature>